<evidence type="ECO:0000313" key="3">
    <source>
        <dbReference type="Proteomes" id="UP000322294"/>
    </source>
</evidence>
<dbReference type="EMBL" id="VNHO01000007">
    <property type="protein sequence ID" value="TYP56826.1"/>
    <property type="molecule type" value="Genomic_DNA"/>
</dbReference>
<reference evidence="2 3" key="1">
    <citation type="submission" date="2019-07" db="EMBL/GenBank/DDBJ databases">
        <title>Genomic Encyclopedia of Type Strains, Phase I: the one thousand microbial genomes (KMG-I) project.</title>
        <authorList>
            <person name="Kyrpides N."/>
        </authorList>
    </citation>
    <scope>NUCLEOTIDE SEQUENCE [LARGE SCALE GENOMIC DNA]</scope>
    <source>
        <strain evidence="2 3">DSM 16647</strain>
    </source>
</reference>
<dbReference type="PANTHER" id="PTHR43449:SF1">
    <property type="entry name" value="POLYMERASE BETA NUCLEOTIDYLTRANSFERASE DOMAIN-CONTAINING PROTEIN"/>
    <property type="match status" value="1"/>
</dbReference>
<evidence type="ECO:0000259" key="1">
    <source>
        <dbReference type="Pfam" id="PF18765"/>
    </source>
</evidence>
<dbReference type="PANTHER" id="PTHR43449">
    <property type="entry name" value="NUCLEOTIDYLTRANSFERASE"/>
    <property type="match status" value="1"/>
</dbReference>
<dbReference type="OrthoDB" id="160408at2"/>
<dbReference type="GO" id="GO:0016740">
    <property type="term" value="F:transferase activity"/>
    <property type="evidence" value="ECO:0007669"/>
    <property type="project" value="UniProtKB-KW"/>
</dbReference>
<dbReference type="Proteomes" id="UP000322294">
    <property type="component" value="Unassembled WGS sequence"/>
</dbReference>
<dbReference type="InterPro" id="IPR041633">
    <property type="entry name" value="Polbeta"/>
</dbReference>
<keyword evidence="3" id="KW-1185">Reference proteome</keyword>
<dbReference type="InterPro" id="IPR043519">
    <property type="entry name" value="NT_sf"/>
</dbReference>
<protein>
    <submittedName>
        <fullName evidence="2">Nucleotidyltransferase-like protein</fullName>
    </submittedName>
</protein>
<proteinExistence type="predicted"/>
<dbReference type="Pfam" id="PF18765">
    <property type="entry name" value="Polbeta"/>
    <property type="match status" value="1"/>
</dbReference>
<gene>
    <name evidence="2" type="ORF">LZ11_00889</name>
</gene>
<dbReference type="CDD" id="cd05403">
    <property type="entry name" value="NT_KNTase_like"/>
    <property type="match status" value="1"/>
</dbReference>
<name>A0A5S5AVA0_9FIRM</name>
<dbReference type="AlphaFoldDB" id="A0A5S5AVA0"/>
<keyword evidence="2" id="KW-0808">Transferase</keyword>
<comment type="caution">
    <text evidence="2">The sequence shown here is derived from an EMBL/GenBank/DDBJ whole genome shotgun (WGS) entry which is preliminary data.</text>
</comment>
<dbReference type="SUPFAM" id="SSF81301">
    <property type="entry name" value="Nucleotidyltransferase"/>
    <property type="match status" value="1"/>
</dbReference>
<feature type="domain" description="Polymerase beta nucleotidyltransferase" evidence="1">
    <location>
        <begin position="14"/>
        <end position="107"/>
    </location>
</feature>
<accession>A0A5S5AVA0</accession>
<dbReference type="Gene3D" id="3.30.460.10">
    <property type="entry name" value="Beta Polymerase, domain 2"/>
    <property type="match status" value="1"/>
</dbReference>
<sequence>MSRVELLNNELERMVKVLAEEYQAEKVILFGSLAEGDIHDWSDIDLIVVKETSKPFYERLEEVVEIVKPNVGTDIIVYTPKELEEMRGRLFFEEEILKKGKIIYERGKSVA</sequence>
<organism evidence="2 3">
    <name type="scientific">Thermosediminibacter litoriperuensis</name>
    <dbReference type="NCBI Taxonomy" id="291989"/>
    <lineage>
        <taxon>Bacteria</taxon>
        <taxon>Bacillati</taxon>
        <taxon>Bacillota</taxon>
        <taxon>Clostridia</taxon>
        <taxon>Thermosediminibacterales</taxon>
        <taxon>Thermosediminibacteraceae</taxon>
        <taxon>Thermosediminibacter</taxon>
    </lineage>
</organism>
<evidence type="ECO:0000313" key="2">
    <source>
        <dbReference type="EMBL" id="TYP56826.1"/>
    </source>
</evidence>